<dbReference type="EMBL" id="CP060822">
    <property type="protein sequence ID" value="QNP30141.1"/>
    <property type="molecule type" value="Genomic_DNA"/>
</dbReference>
<keyword evidence="2 4" id="KW-0479">Metal-binding</keyword>
<dbReference type="RefSeq" id="WP_187706598.1">
    <property type="nucleotide sequence ID" value="NZ_CP060822.1"/>
</dbReference>
<evidence type="ECO:0000256" key="2">
    <source>
        <dbReference type="ARBA" id="ARBA00022723"/>
    </source>
</evidence>
<organism evidence="5 6">
    <name type="scientific">Cylindrospermopsis curvispora GIHE-G1</name>
    <dbReference type="NCBI Taxonomy" id="2666332"/>
    <lineage>
        <taxon>Bacteria</taxon>
        <taxon>Bacillati</taxon>
        <taxon>Cyanobacteriota</taxon>
        <taxon>Cyanophyceae</taxon>
        <taxon>Nostocales</taxon>
        <taxon>Aphanizomenonaceae</taxon>
        <taxon>Cylindrospermopsis</taxon>
    </lineage>
</organism>
<proteinExistence type="inferred from homology"/>
<reference evidence="5 6" key="1">
    <citation type="submission" date="2020-08" db="EMBL/GenBank/DDBJ databases">
        <title>Complete genome sequence of Raphidiopsis curvispora isolated from drinking water reservoir in South Korea.</title>
        <authorList>
            <person name="Jeong J."/>
        </authorList>
    </citation>
    <scope>NUCLEOTIDE SEQUENCE [LARGE SCALE GENOMIC DNA]</scope>
    <source>
        <strain evidence="5 6">GIHE-G1</strain>
    </source>
</reference>
<evidence type="ECO:0000256" key="3">
    <source>
        <dbReference type="ARBA" id="ARBA00023004"/>
    </source>
</evidence>
<dbReference type="Pfam" id="PF03055">
    <property type="entry name" value="RPE65"/>
    <property type="match status" value="1"/>
</dbReference>
<evidence type="ECO:0000313" key="5">
    <source>
        <dbReference type="EMBL" id="QNP30141.1"/>
    </source>
</evidence>
<dbReference type="GO" id="GO:0046872">
    <property type="term" value="F:metal ion binding"/>
    <property type="evidence" value="ECO:0007669"/>
    <property type="project" value="UniProtKB-KW"/>
</dbReference>
<dbReference type="PANTHER" id="PTHR10543">
    <property type="entry name" value="BETA-CAROTENE DIOXYGENASE"/>
    <property type="match status" value="1"/>
</dbReference>
<comment type="cofactor">
    <cofactor evidence="4">
        <name>Fe(2+)</name>
        <dbReference type="ChEBI" id="CHEBI:29033"/>
    </cofactor>
    <text evidence="4">Binds 1 Fe(2+) ion per subunit.</text>
</comment>
<feature type="binding site" evidence="4">
    <location>
        <position position="181"/>
    </location>
    <ligand>
        <name>Fe cation</name>
        <dbReference type="ChEBI" id="CHEBI:24875"/>
        <note>catalytic</note>
    </ligand>
</feature>
<protein>
    <submittedName>
        <fullName evidence="5">Carotenoid oxygenase family protein</fullName>
    </submittedName>
</protein>
<dbReference type="GO" id="GO:0010436">
    <property type="term" value="F:carotenoid dioxygenase activity"/>
    <property type="evidence" value="ECO:0007669"/>
    <property type="project" value="TreeGrafter"/>
</dbReference>
<keyword evidence="6" id="KW-1185">Reference proteome</keyword>
<dbReference type="PANTHER" id="PTHR10543:SF139">
    <property type="entry name" value="DIOXYGENASE"/>
    <property type="match status" value="1"/>
</dbReference>
<feature type="binding site" evidence="4">
    <location>
        <position position="301"/>
    </location>
    <ligand>
        <name>Fe cation</name>
        <dbReference type="ChEBI" id="CHEBI:24875"/>
        <note>catalytic</note>
    </ligand>
</feature>
<keyword evidence="3 4" id="KW-0408">Iron</keyword>
<comment type="similarity">
    <text evidence="1">Belongs to the carotenoid oxygenase family.</text>
</comment>
<gene>
    <name evidence="5" type="ORF">IAR63_03435</name>
</gene>
<evidence type="ECO:0000256" key="4">
    <source>
        <dbReference type="PIRSR" id="PIRSR604294-1"/>
    </source>
</evidence>
<feature type="binding site" evidence="4">
    <location>
        <position position="483"/>
    </location>
    <ligand>
        <name>Fe cation</name>
        <dbReference type="ChEBI" id="CHEBI:24875"/>
        <note>catalytic</note>
    </ligand>
</feature>
<feature type="binding site" evidence="4">
    <location>
        <position position="234"/>
    </location>
    <ligand>
        <name>Fe cation</name>
        <dbReference type="ChEBI" id="CHEBI:24875"/>
        <note>catalytic</note>
    </ligand>
</feature>
<dbReference type="InterPro" id="IPR004294">
    <property type="entry name" value="Carotenoid_Oase"/>
</dbReference>
<name>A0A7H0F275_9CYAN</name>
<sequence length="490" mass="54879">MTVNKKYIRDVNDQKLDKKTWAHAISQPAKEFPLSQLPIITGKIPQGLRGTLYRNGPGRLQRGNMSVGHWFDGDGAILAVHFRDDGAKAVYRYVQTRGYQEETQADKFLYGNYGMTAPGMIWNKWQRPVKNAANTSVLALPDELLALWEGDHPHALDLENLETKGLTSLGGLTQGKAYSAHPKVDHQTGEIFNFGVNLGTSSPGSGILNIYKSDFTGRIIKQSQFDLTQFSLIHDFVLAGPYLIFFAPPVQLNIWSVLLGISSYSQALTWQPHIGTQIIVIDRENLSLVSRGETESWFQWHFSNGYVDNRGIVIIDFAKYADFQTNEYLREVATGKVKTTAKTTFTRVELNPQTGRVKQLVTLLNRTCEFPSVPSKNVGKFSPATYMSIFKEGTETQGEILNGMAKFDHEDGSLTEANLGLNCYPSEPIYVEDRTSSDRGWVLTVVYDGNSHSSTICIFDSHRMNEEPVCQLALPSVIPHSFHGTWKPYN</sequence>
<dbReference type="KEGG" id="ccur:IAR63_03435"/>
<evidence type="ECO:0000256" key="1">
    <source>
        <dbReference type="ARBA" id="ARBA00006787"/>
    </source>
</evidence>
<dbReference type="Proteomes" id="UP000516013">
    <property type="component" value="Chromosome"/>
</dbReference>
<evidence type="ECO:0000313" key="6">
    <source>
        <dbReference type="Proteomes" id="UP000516013"/>
    </source>
</evidence>
<dbReference type="GO" id="GO:0016121">
    <property type="term" value="P:carotene catabolic process"/>
    <property type="evidence" value="ECO:0007669"/>
    <property type="project" value="TreeGrafter"/>
</dbReference>
<dbReference type="AlphaFoldDB" id="A0A7H0F275"/>
<accession>A0A7H0F275</accession>